<evidence type="ECO:0000256" key="13">
    <source>
        <dbReference type="ARBA" id="ARBA00049861"/>
    </source>
</evidence>
<evidence type="ECO:0000256" key="9">
    <source>
        <dbReference type="ARBA" id="ARBA00022833"/>
    </source>
</evidence>
<evidence type="ECO:0000256" key="7">
    <source>
        <dbReference type="ARBA" id="ARBA00022723"/>
    </source>
</evidence>
<keyword evidence="12" id="KW-0511">Multifunctional enzyme</keyword>
<dbReference type="InterPro" id="IPR016192">
    <property type="entry name" value="APOBEC/CMP_deaminase_Zn-bd"/>
</dbReference>
<comment type="pathway">
    <text evidence="3 15">Cofactor biosynthesis; riboflavin biosynthesis; 5-amino-6-(D-ribitylamino)uracil from GTP: step 3/4.</text>
</comment>
<evidence type="ECO:0000256" key="17">
    <source>
        <dbReference type="PIRSR" id="PIRSR006769-2"/>
    </source>
</evidence>
<comment type="function">
    <text evidence="1 15">Converts 2,5-diamino-6-(ribosylamino)-4(3h)-pyrimidinone 5'-phosphate into 5-amino-6-(ribosylamino)-2,4(1h,3h)-pyrimidinedione 5'-phosphate.</text>
</comment>
<gene>
    <name evidence="20" type="primary">ribD</name>
    <name evidence="20" type="ORF">JIR001_14770</name>
</gene>
<dbReference type="UniPathway" id="UPA00275">
    <property type="reaction ID" value="UER00401"/>
</dbReference>
<dbReference type="GO" id="GO:0008703">
    <property type="term" value="F:5-amino-6-(5-phosphoribosylamino)uracil reductase activity"/>
    <property type="evidence" value="ECO:0007669"/>
    <property type="project" value="UniProtKB-EC"/>
</dbReference>
<keyword evidence="21" id="KW-1185">Reference proteome</keyword>
<dbReference type="InterPro" id="IPR002125">
    <property type="entry name" value="CMP_dCMP_dom"/>
</dbReference>
<dbReference type="GO" id="GO:0009231">
    <property type="term" value="P:riboflavin biosynthetic process"/>
    <property type="evidence" value="ECO:0007669"/>
    <property type="project" value="UniProtKB-UniPathway"/>
</dbReference>
<feature type="binding site" evidence="17">
    <location>
        <position position="171"/>
    </location>
    <ligand>
        <name>NADP(+)</name>
        <dbReference type="ChEBI" id="CHEBI:58349"/>
    </ligand>
</feature>
<dbReference type="Pfam" id="PF00383">
    <property type="entry name" value="dCMP_cyt_deam_1"/>
    <property type="match status" value="1"/>
</dbReference>
<dbReference type="PIRSF" id="PIRSF006769">
    <property type="entry name" value="RibD"/>
    <property type="match status" value="1"/>
</dbReference>
<feature type="binding site" evidence="17">
    <location>
        <position position="201"/>
    </location>
    <ligand>
        <name>NADP(+)</name>
        <dbReference type="ChEBI" id="CHEBI:58349"/>
    </ligand>
</feature>
<evidence type="ECO:0000256" key="3">
    <source>
        <dbReference type="ARBA" id="ARBA00004910"/>
    </source>
</evidence>
<protein>
    <recommendedName>
        <fullName evidence="15">Riboflavin biosynthesis protein RibD</fullName>
    </recommendedName>
    <domain>
        <recommendedName>
            <fullName evidence="15">Diaminohydroxyphosphoribosylaminopyrimidine deaminase</fullName>
            <shortName evidence="15">DRAP deaminase</shortName>
            <ecNumber evidence="15">3.5.4.26</ecNumber>
        </recommendedName>
        <alternativeName>
            <fullName evidence="15">Riboflavin-specific deaminase</fullName>
        </alternativeName>
    </domain>
    <domain>
        <recommendedName>
            <fullName evidence="15">5-amino-6-(5-phosphoribosylamino)uracil reductase</fullName>
            <ecNumber evidence="15">1.1.1.193</ecNumber>
        </recommendedName>
        <alternativeName>
            <fullName evidence="15">HTP reductase</fullName>
        </alternativeName>
    </domain>
</protein>
<feature type="binding site" evidence="18">
    <location>
        <position position="76"/>
    </location>
    <ligand>
        <name>Zn(2+)</name>
        <dbReference type="ChEBI" id="CHEBI:29105"/>
        <note>catalytic</note>
    </ligand>
</feature>
<feature type="domain" description="CMP/dCMP-type deaminase" evidence="19">
    <location>
        <begin position="2"/>
        <end position="124"/>
    </location>
</feature>
<keyword evidence="8 15" id="KW-0378">Hydrolase</keyword>
<dbReference type="EC" id="3.5.4.26" evidence="15"/>
<comment type="catalytic activity">
    <reaction evidence="13 15">
        <text>5-amino-6-(5-phospho-D-ribitylamino)uracil + NADP(+) = 5-amino-6-(5-phospho-D-ribosylamino)uracil + NADPH + H(+)</text>
        <dbReference type="Rhea" id="RHEA:17845"/>
        <dbReference type="ChEBI" id="CHEBI:15378"/>
        <dbReference type="ChEBI" id="CHEBI:57783"/>
        <dbReference type="ChEBI" id="CHEBI:58349"/>
        <dbReference type="ChEBI" id="CHEBI:58421"/>
        <dbReference type="ChEBI" id="CHEBI:58453"/>
        <dbReference type="EC" id="1.1.1.193"/>
    </reaction>
</comment>
<feature type="binding site" evidence="17">
    <location>
        <position position="185"/>
    </location>
    <ligand>
        <name>substrate</name>
    </ligand>
</feature>
<feature type="binding site" evidence="17">
    <location>
        <position position="205"/>
    </location>
    <ligand>
        <name>substrate</name>
    </ligand>
</feature>
<sequence length="365" mass="39713">MEHHEKWMRLALQLARSAEGQTSPNPLVGAVVVKDGRLIGMGAHLRAGTPHAEVHALDMAGPEAHGSTLYVTLEPCNHYGRTPPCTEKVITSGVKTVVIGSKDPDPRVAGSGIRRLQEAGVEVVLGVLEAECLRLNEAYFHHRRTGRPFVTLKTASTLDGKIATHTGHSRWVTGEAARAEVHRLRHIHDAIMVGVGTVLADKPRLTTRLPRGGHNPIRVVIDSRLRLPSDTPVTDVTEAPTWVFCTDERDPDKEEQLRAKGVKIVSTGPGPRVDLHRVMRVLGEHGVLSILVEGGGTLNAALLRERLVDKVIAFVAPKLLGGQNSPTSVEGEERETMAEAIHLRDLEVQRFGEDLCVIGYPVFPS</sequence>
<dbReference type="PROSITE" id="PS00903">
    <property type="entry name" value="CYT_DCMP_DEAMINASES_1"/>
    <property type="match status" value="1"/>
</dbReference>
<keyword evidence="7 15" id="KW-0479">Metal-binding</keyword>
<keyword evidence="6 15" id="KW-0686">Riboflavin biosynthesis</keyword>
<dbReference type="EMBL" id="AP024601">
    <property type="protein sequence ID" value="BCU81694.1"/>
    <property type="molecule type" value="Genomic_DNA"/>
</dbReference>
<evidence type="ECO:0000256" key="8">
    <source>
        <dbReference type="ARBA" id="ARBA00022801"/>
    </source>
</evidence>
<dbReference type="Pfam" id="PF01872">
    <property type="entry name" value="RibD_C"/>
    <property type="match status" value="1"/>
</dbReference>
<evidence type="ECO:0000256" key="15">
    <source>
        <dbReference type="PIRNR" id="PIRNR006769"/>
    </source>
</evidence>
<evidence type="ECO:0000259" key="19">
    <source>
        <dbReference type="PROSITE" id="PS51747"/>
    </source>
</evidence>
<feature type="binding site" evidence="17">
    <location>
        <position position="293"/>
    </location>
    <ligand>
        <name>substrate</name>
    </ligand>
</feature>
<feature type="binding site" evidence="18">
    <location>
        <position position="85"/>
    </location>
    <ligand>
        <name>Zn(2+)</name>
        <dbReference type="ChEBI" id="CHEBI:29105"/>
        <note>catalytic</note>
    </ligand>
</feature>
<feature type="binding site" evidence="17">
    <location>
        <begin position="295"/>
        <end position="301"/>
    </location>
    <ligand>
        <name>NADP(+)</name>
        <dbReference type="ChEBI" id="CHEBI:58349"/>
    </ligand>
</feature>
<dbReference type="SUPFAM" id="SSF53597">
    <property type="entry name" value="Dihydrofolate reductase-like"/>
    <property type="match status" value="1"/>
</dbReference>
<dbReference type="InterPro" id="IPR016193">
    <property type="entry name" value="Cytidine_deaminase-like"/>
</dbReference>
<dbReference type="InterPro" id="IPR011549">
    <property type="entry name" value="RibD_C"/>
</dbReference>
<feature type="binding site" evidence="17">
    <location>
        <position position="155"/>
    </location>
    <ligand>
        <name>NADP(+)</name>
        <dbReference type="ChEBI" id="CHEBI:58349"/>
    </ligand>
</feature>
<evidence type="ECO:0000256" key="6">
    <source>
        <dbReference type="ARBA" id="ARBA00022619"/>
    </source>
</evidence>
<dbReference type="GO" id="GO:0050661">
    <property type="term" value="F:NADP binding"/>
    <property type="evidence" value="ECO:0007669"/>
    <property type="project" value="InterPro"/>
</dbReference>
<dbReference type="NCBIfam" id="TIGR00326">
    <property type="entry name" value="eubact_ribD"/>
    <property type="match status" value="1"/>
</dbReference>
<dbReference type="PANTHER" id="PTHR38011:SF7">
    <property type="entry name" value="2,5-DIAMINO-6-RIBOSYLAMINO-4(3H)-PYRIMIDINONE 5'-PHOSPHATE REDUCTASE"/>
    <property type="match status" value="1"/>
</dbReference>
<evidence type="ECO:0000256" key="12">
    <source>
        <dbReference type="ARBA" id="ARBA00023268"/>
    </source>
</evidence>
<keyword evidence="9 15" id="KW-0862">Zinc</keyword>
<dbReference type="InterPro" id="IPR024072">
    <property type="entry name" value="DHFR-like_dom_sf"/>
</dbReference>
<dbReference type="CDD" id="cd01284">
    <property type="entry name" value="Riboflavin_deaminase-reductase"/>
    <property type="match status" value="1"/>
</dbReference>
<evidence type="ECO:0000313" key="21">
    <source>
        <dbReference type="Proteomes" id="UP000677436"/>
    </source>
</evidence>
<dbReference type="Gene3D" id="3.40.430.10">
    <property type="entry name" value="Dihydrofolate Reductase, subunit A"/>
    <property type="match status" value="1"/>
</dbReference>
<dbReference type="PROSITE" id="PS51747">
    <property type="entry name" value="CYT_DCMP_DEAMINASES_2"/>
    <property type="match status" value="1"/>
</dbReference>
<dbReference type="EC" id="1.1.1.193" evidence="15"/>
<organism evidence="20 21">
    <name type="scientific">Polycladomyces abyssicola</name>
    <dbReference type="NCBI Taxonomy" id="1125966"/>
    <lineage>
        <taxon>Bacteria</taxon>
        <taxon>Bacillati</taxon>
        <taxon>Bacillota</taxon>
        <taxon>Bacilli</taxon>
        <taxon>Bacillales</taxon>
        <taxon>Thermoactinomycetaceae</taxon>
        <taxon>Polycladomyces</taxon>
    </lineage>
</organism>
<dbReference type="SUPFAM" id="SSF53927">
    <property type="entry name" value="Cytidine deaminase-like"/>
    <property type="match status" value="1"/>
</dbReference>
<accession>A0A8D5UEN2</accession>
<proteinExistence type="inferred from homology"/>
<dbReference type="InterPro" id="IPR002734">
    <property type="entry name" value="RibDG_C"/>
</dbReference>
<feature type="binding site" evidence="17">
    <location>
        <position position="223"/>
    </location>
    <ligand>
        <name>NADP(+)</name>
        <dbReference type="ChEBI" id="CHEBI:58349"/>
    </ligand>
</feature>
<feature type="binding site" evidence="17">
    <location>
        <position position="197"/>
    </location>
    <ligand>
        <name>NADP(+)</name>
        <dbReference type="ChEBI" id="CHEBI:58349"/>
    </ligand>
</feature>
<feature type="active site" description="Proton donor" evidence="16">
    <location>
        <position position="53"/>
    </location>
</feature>
<evidence type="ECO:0000256" key="1">
    <source>
        <dbReference type="ARBA" id="ARBA00002151"/>
    </source>
</evidence>
<comment type="pathway">
    <text evidence="2 15">Cofactor biosynthesis; riboflavin biosynthesis; 5-amino-6-(D-ribitylamino)uracil from GTP: step 2/4.</text>
</comment>
<dbReference type="RefSeq" id="WP_212774878.1">
    <property type="nucleotide sequence ID" value="NZ_AP024601.1"/>
</dbReference>
<feature type="binding site" evidence="17">
    <location>
        <position position="208"/>
    </location>
    <ligand>
        <name>substrate</name>
    </ligand>
</feature>
<dbReference type="GO" id="GO:0008835">
    <property type="term" value="F:diaminohydroxyphosphoribosylaminopyrimidine deaminase activity"/>
    <property type="evidence" value="ECO:0007669"/>
    <property type="project" value="UniProtKB-EC"/>
</dbReference>
<comment type="similarity">
    <text evidence="5 15">In the C-terminal section; belongs to the HTP reductase family.</text>
</comment>
<dbReference type="Proteomes" id="UP000677436">
    <property type="component" value="Chromosome"/>
</dbReference>
<dbReference type="InterPro" id="IPR004794">
    <property type="entry name" value="Eubact_RibD"/>
</dbReference>
<dbReference type="Gene3D" id="3.40.140.10">
    <property type="entry name" value="Cytidine Deaminase, domain 2"/>
    <property type="match status" value="1"/>
</dbReference>
<name>A0A8D5UEN2_9BACL</name>
<dbReference type="NCBIfam" id="TIGR00227">
    <property type="entry name" value="ribD_Cterm"/>
    <property type="match status" value="1"/>
</dbReference>
<keyword evidence="10 15" id="KW-0521">NADP</keyword>
<dbReference type="KEGG" id="pabs:JIR001_14770"/>
<dbReference type="FunFam" id="3.40.140.10:FF:000025">
    <property type="entry name" value="Riboflavin biosynthesis protein RibD"/>
    <property type="match status" value="1"/>
</dbReference>
<reference evidence="20" key="1">
    <citation type="journal article" date="2013" name="Int. J. Syst. Evol. Microbiol.">
        <title>Polycladomyces abyssicola gen. nov., sp. nov., a thermophilic filamentous bacterium isolated from hemipelagic sediment.</title>
        <authorList>
            <person name="Tsubouchi T."/>
            <person name="Shimane Y."/>
            <person name="Mori K."/>
            <person name="Usui K."/>
            <person name="Hiraki T."/>
            <person name="Tame A."/>
            <person name="Uematsu K."/>
            <person name="Maruyama T."/>
            <person name="Hatada Y."/>
        </authorList>
    </citation>
    <scope>NUCLEOTIDE SEQUENCE</scope>
    <source>
        <strain evidence="20">JIR-001</strain>
    </source>
</reference>
<dbReference type="InterPro" id="IPR050765">
    <property type="entry name" value="Riboflavin_Biosynth_HTPR"/>
</dbReference>
<evidence type="ECO:0000256" key="16">
    <source>
        <dbReference type="PIRSR" id="PIRSR006769-1"/>
    </source>
</evidence>
<feature type="binding site" evidence="18">
    <location>
        <position position="51"/>
    </location>
    <ligand>
        <name>Zn(2+)</name>
        <dbReference type="ChEBI" id="CHEBI:29105"/>
        <note>catalytic</note>
    </ligand>
</feature>
<reference evidence="20" key="2">
    <citation type="journal article" date="2021" name="Microbiol. Resour. Announc.">
        <title>Complete Genome Sequence of Polycladomyces abyssicola JIR-001T, Isolated from Hemipelagic Sediment in Deep Seawater.</title>
        <authorList>
            <person name="Tsubouchi T."/>
            <person name="Kaneko Y."/>
        </authorList>
    </citation>
    <scope>NUCLEOTIDE SEQUENCE</scope>
    <source>
        <strain evidence="20">JIR-001</strain>
    </source>
</reference>
<feature type="binding site" evidence="17">
    <location>
        <position position="169"/>
    </location>
    <ligand>
        <name>NADP(+)</name>
        <dbReference type="ChEBI" id="CHEBI:58349"/>
    </ligand>
</feature>
<evidence type="ECO:0000256" key="18">
    <source>
        <dbReference type="PIRSR" id="PIRSR006769-3"/>
    </source>
</evidence>
<dbReference type="PANTHER" id="PTHR38011">
    <property type="entry name" value="DIHYDROFOLATE REDUCTASE FAMILY PROTEIN (AFU_ORTHOLOGUE AFUA_8G06820)"/>
    <property type="match status" value="1"/>
</dbReference>
<evidence type="ECO:0000256" key="10">
    <source>
        <dbReference type="ARBA" id="ARBA00022857"/>
    </source>
</evidence>
<evidence type="ECO:0000313" key="20">
    <source>
        <dbReference type="EMBL" id="BCU81694.1"/>
    </source>
</evidence>
<dbReference type="AlphaFoldDB" id="A0A8D5UEN2"/>
<comment type="catalytic activity">
    <reaction evidence="14 15">
        <text>2,5-diamino-6-hydroxy-4-(5-phosphoribosylamino)-pyrimidine + H2O + H(+) = 5-amino-6-(5-phospho-D-ribosylamino)uracil + NH4(+)</text>
        <dbReference type="Rhea" id="RHEA:21868"/>
        <dbReference type="ChEBI" id="CHEBI:15377"/>
        <dbReference type="ChEBI" id="CHEBI:15378"/>
        <dbReference type="ChEBI" id="CHEBI:28938"/>
        <dbReference type="ChEBI" id="CHEBI:58453"/>
        <dbReference type="ChEBI" id="CHEBI:58614"/>
        <dbReference type="EC" id="3.5.4.26"/>
    </reaction>
</comment>
<evidence type="ECO:0000256" key="14">
    <source>
        <dbReference type="ARBA" id="ARBA00049886"/>
    </source>
</evidence>
<evidence type="ECO:0000256" key="4">
    <source>
        <dbReference type="ARBA" id="ARBA00005259"/>
    </source>
</evidence>
<evidence type="ECO:0000256" key="2">
    <source>
        <dbReference type="ARBA" id="ARBA00004882"/>
    </source>
</evidence>
<keyword evidence="11 15" id="KW-0560">Oxidoreductase</keyword>
<evidence type="ECO:0000256" key="5">
    <source>
        <dbReference type="ARBA" id="ARBA00007417"/>
    </source>
</evidence>
<dbReference type="GO" id="GO:0008270">
    <property type="term" value="F:zinc ion binding"/>
    <property type="evidence" value="ECO:0007669"/>
    <property type="project" value="InterPro"/>
</dbReference>
<evidence type="ECO:0000256" key="11">
    <source>
        <dbReference type="ARBA" id="ARBA00023002"/>
    </source>
</evidence>
<comment type="cofactor">
    <cofactor evidence="15 18">
        <name>Zn(2+)</name>
        <dbReference type="ChEBI" id="CHEBI:29105"/>
    </cofactor>
    <text evidence="15 18">Binds 1 zinc ion.</text>
</comment>
<comment type="similarity">
    <text evidence="4 15">In the N-terminal section; belongs to the cytidine and deoxycytidylate deaminase family.</text>
</comment>